<dbReference type="Pfam" id="PF07282">
    <property type="entry name" value="Cas12f1-like_TNB"/>
    <property type="match status" value="1"/>
</dbReference>
<evidence type="ECO:0000259" key="3">
    <source>
        <dbReference type="Pfam" id="PF07282"/>
    </source>
</evidence>
<keyword evidence="1" id="KW-0238">DNA-binding</keyword>
<feature type="domain" description="Cas12f1-like TNB" evidence="3">
    <location>
        <begin position="8"/>
        <end position="51"/>
    </location>
</feature>
<proteinExistence type="predicted"/>
<evidence type="ECO:0000313" key="5">
    <source>
        <dbReference type="Proteomes" id="UP000579523"/>
    </source>
</evidence>
<gene>
    <name evidence="4" type="ORF">FHS37_005287</name>
</gene>
<dbReference type="AlphaFoldDB" id="A0A7W7V8L3"/>
<organism evidence="4 5">
    <name type="scientific">Streptomyces griseomycini</name>
    <dbReference type="NCBI Taxonomy" id="66895"/>
    <lineage>
        <taxon>Bacteria</taxon>
        <taxon>Bacillati</taxon>
        <taxon>Actinomycetota</taxon>
        <taxon>Actinomycetes</taxon>
        <taxon>Kitasatosporales</taxon>
        <taxon>Streptomycetaceae</taxon>
        <taxon>Streptomyces</taxon>
    </lineage>
</organism>
<protein>
    <submittedName>
        <fullName evidence="4">Transposase</fullName>
    </submittedName>
</protein>
<accession>A0A7W7V8L3</accession>
<evidence type="ECO:0000256" key="2">
    <source>
        <dbReference type="SAM" id="MobiDB-lite"/>
    </source>
</evidence>
<dbReference type="Proteomes" id="UP000579523">
    <property type="component" value="Unassembled WGS sequence"/>
</dbReference>
<name>A0A7W7V8L3_9ACTN</name>
<dbReference type="InterPro" id="IPR010095">
    <property type="entry name" value="Cas12f1-like_TNB"/>
</dbReference>
<dbReference type="GO" id="GO:0003677">
    <property type="term" value="F:DNA binding"/>
    <property type="evidence" value="ECO:0007669"/>
    <property type="project" value="UniProtKB-KW"/>
</dbReference>
<sequence>MPAAFPSARNTSRTRPDCGHTARENRVTQADFTCASCGFTADADHVGAMNVINRAGLVPCDVA</sequence>
<comment type="caution">
    <text evidence="4">The sequence shown here is derived from an EMBL/GenBank/DDBJ whole genome shotgun (WGS) entry which is preliminary data.</text>
</comment>
<evidence type="ECO:0000313" key="4">
    <source>
        <dbReference type="EMBL" id="MBB4901200.1"/>
    </source>
</evidence>
<reference evidence="4 5" key="1">
    <citation type="submission" date="2020-08" db="EMBL/GenBank/DDBJ databases">
        <title>Genomic Encyclopedia of Type Strains, Phase III (KMG-III): the genomes of soil and plant-associated and newly described type strains.</title>
        <authorList>
            <person name="Whitman W."/>
        </authorList>
    </citation>
    <scope>NUCLEOTIDE SEQUENCE [LARGE SCALE GENOMIC DNA]</scope>
    <source>
        <strain evidence="4 5">CECT 3273</strain>
    </source>
</reference>
<keyword evidence="5" id="KW-1185">Reference proteome</keyword>
<evidence type="ECO:0000256" key="1">
    <source>
        <dbReference type="ARBA" id="ARBA00023125"/>
    </source>
</evidence>
<feature type="region of interest" description="Disordered" evidence="2">
    <location>
        <begin position="1"/>
        <end position="22"/>
    </location>
</feature>
<dbReference type="EMBL" id="JACHJI010000010">
    <property type="protein sequence ID" value="MBB4901200.1"/>
    <property type="molecule type" value="Genomic_DNA"/>
</dbReference>